<evidence type="ECO:0000313" key="2">
    <source>
        <dbReference type="EMBL" id="QUP53682.1"/>
    </source>
</evidence>
<evidence type="ECO:0000256" key="1">
    <source>
        <dbReference type="SAM" id="MobiDB-lite"/>
    </source>
</evidence>
<feature type="region of interest" description="Disordered" evidence="1">
    <location>
        <begin position="49"/>
        <end position="72"/>
    </location>
</feature>
<dbReference type="Proteomes" id="UP000677898">
    <property type="component" value="Chromosome"/>
</dbReference>
<dbReference type="RefSeq" id="WP_134940871.1">
    <property type="nucleotide sequence ID" value="NZ_CP046729.1"/>
</dbReference>
<sequence>MDTLDEVAGDAAQGTAITVECITGARQHRLSKDAAQEDLPRFQRHAWLKPGRRQAGKSDKAIKKPVMKTGFS</sequence>
<accession>A0ABX7ZEM3</accession>
<reference evidence="2 3" key="1">
    <citation type="journal article" date="2021" name="Phytopathology">
        <title>Complete genome sequence of Ralstonia syzygii subsp. indonesiensis strain LLRS-1, isolated from wilted tobacco in China.</title>
        <authorList>
            <person name="Lu C.H."/>
            <person name="Li J.Y."/>
            <person name="Mi M.G."/>
            <person name="Lin Z.L."/>
            <person name="Jiang N."/>
            <person name="Gai X."/>
            <person name="Ma J.H."/>
            <person name="Lei L.P."/>
            <person name="Xia Z.Y."/>
        </authorList>
    </citation>
    <scope>NUCLEOTIDE SEQUENCE [LARGE SCALE GENOMIC DNA]</scope>
    <source>
        <strain evidence="2 3">LLRS-1</strain>
    </source>
</reference>
<proteinExistence type="predicted"/>
<protein>
    <submittedName>
        <fullName evidence="2">Uncharacterized protein</fullName>
    </submittedName>
</protein>
<gene>
    <name evidence="2" type="ORF">GO998_07885</name>
</gene>
<name>A0ABX7ZEM3_9RALS</name>
<evidence type="ECO:0000313" key="3">
    <source>
        <dbReference type="Proteomes" id="UP000677898"/>
    </source>
</evidence>
<keyword evidence="3" id="KW-1185">Reference proteome</keyword>
<organism evidence="2 3">
    <name type="scientific">Ralstonia syzygii</name>
    <dbReference type="NCBI Taxonomy" id="28097"/>
    <lineage>
        <taxon>Bacteria</taxon>
        <taxon>Pseudomonadati</taxon>
        <taxon>Pseudomonadota</taxon>
        <taxon>Betaproteobacteria</taxon>
        <taxon>Burkholderiales</taxon>
        <taxon>Burkholderiaceae</taxon>
        <taxon>Ralstonia</taxon>
        <taxon>Ralstonia solanacearum species complex</taxon>
    </lineage>
</organism>
<dbReference type="GeneID" id="97321009"/>
<dbReference type="EMBL" id="CP046729">
    <property type="protein sequence ID" value="QUP53682.1"/>
    <property type="molecule type" value="Genomic_DNA"/>
</dbReference>